<dbReference type="AlphaFoldDB" id="A0A450YE25"/>
<protein>
    <submittedName>
        <fullName evidence="1">Uncharacterized protein</fullName>
    </submittedName>
</protein>
<proteinExistence type="predicted"/>
<dbReference type="EMBL" id="CAADFT010000005">
    <property type="protein sequence ID" value="VFK39779.1"/>
    <property type="molecule type" value="Genomic_DNA"/>
</dbReference>
<reference evidence="1" key="1">
    <citation type="submission" date="2019-02" db="EMBL/GenBank/DDBJ databases">
        <authorList>
            <person name="Gruber-Vodicka R. H."/>
            <person name="Seah K. B. B."/>
        </authorList>
    </citation>
    <scope>NUCLEOTIDE SEQUENCE</scope>
    <source>
        <strain evidence="1">BECK_BZ125</strain>
    </source>
</reference>
<gene>
    <name evidence="1" type="ORF">BECKTC1821E_GA0114239_100549</name>
</gene>
<accession>A0A450YE25</accession>
<sequence length="248" mass="28602">MSKFYFRNDALLPGLRELYEKRRKTIENLKRIYESSLPVLSSIVFGDMSQELEIGSLQKALKEIDMQIAVLVKHEHLNHLQSVLKDFKEHYPDPDRHVFVMMKFPKGNLKLKKDQILDAIFKKIEDVCQKKFGLIAIRADKLHVAHNSIWENAQVHALGCSYGIAILESKYTNEFNPNVAMEAGFMEAIGHQVLLLVEETFSHDRADIHGRLRKPFRWGNSEDELGTIDKSITEWLDNQKVARKPGSC</sequence>
<organism evidence="1">
    <name type="scientific">Candidatus Kentrum sp. TC</name>
    <dbReference type="NCBI Taxonomy" id="2126339"/>
    <lineage>
        <taxon>Bacteria</taxon>
        <taxon>Pseudomonadati</taxon>
        <taxon>Pseudomonadota</taxon>
        <taxon>Gammaproteobacteria</taxon>
        <taxon>Candidatus Kentrum</taxon>
    </lineage>
</organism>
<name>A0A450YE25_9GAMM</name>
<evidence type="ECO:0000313" key="1">
    <source>
        <dbReference type="EMBL" id="VFK39779.1"/>
    </source>
</evidence>